<evidence type="ECO:0000256" key="1">
    <source>
        <dbReference type="ARBA" id="ARBA00004141"/>
    </source>
</evidence>
<evidence type="ECO:0000313" key="14">
    <source>
        <dbReference type="EMBL" id="RLV49479.1"/>
    </source>
</evidence>
<comment type="catalytic activity">
    <reaction evidence="12">
        <text>K(+)(in) = K(+)(out)</text>
        <dbReference type="Rhea" id="RHEA:29463"/>
        <dbReference type="ChEBI" id="CHEBI:29103"/>
    </reaction>
</comment>
<keyword evidence="9" id="KW-0406">Ion transport</keyword>
<name>A0A3L8P4J2_9ACTN</name>
<feature type="transmembrane region" description="Helical" evidence="13">
    <location>
        <begin position="19"/>
        <end position="37"/>
    </location>
</feature>
<evidence type="ECO:0000256" key="2">
    <source>
        <dbReference type="ARBA" id="ARBA00006920"/>
    </source>
</evidence>
<feature type="transmembrane region" description="Helical" evidence="13">
    <location>
        <begin position="164"/>
        <end position="181"/>
    </location>
</feature>
<evidence type="ECO:0000256" key="6">
    <source>
        <dbReference type="ARBA" id="ARBA00022826"/>
    </source>
</evidence>
<feature type="transmembrane region" description="Helical" evidence="13">
    <location>
        <begin position="122"/>
        <end position="143"/>
    </location>
</feature>
<evidence type="ECO:0000256" key="5">
    <source>
        <dbReference type="ARBA" id="ARBA00022692"/>
    </source>
</evidence>
<evidence type="ECO:0000256" key="8">
    <source>
        <dbReference type="ARBA" id="ARBA00022989"/>
    </source>
</evidence>
<dbReference type="GO" id="GO:0016020">
    <property type="term" value="C:membrane"/>
    <property type="evidence" value="ECO:0007669"/>
    <property type="project" value="UniProtKB-SubCell"/>
</dbReference>
<comment type="similarity">
    <text evidence="2">Belongs to the TMEM175 family.</text>
</comment>
<comment type="caution">
    <text evidence="14">The sequence shown here is derived from an EMBL/GenBank/DDBJ whole genome shotgun (WGS) entry which is preliminary data.</text>
</comment>
<gene>
    <name evidence="14" type="ORF">D9V37_05935</name>
</gene>
<sequence length="213" mass="23724">MADEDDRDVDVRDAERTKFFTDAVVAIAMTLLILPLIESVAEAGRDLSTSAFLHEHRDQLLTFVISFLVIAQFWVNHERMFDRVEYCSPRLRLLNVAWMLTIVFLPVPTAMSGAMRTDSLQLVIYIGTMLASSLVMAVMNVLVRADRRLTGRHQPPTLSSLANSIATPVMFALALVLALVVPGLDYSALYILLFTFVLQRTIGRLLLLRGASG</sequence>
<organism evidence="14 15">
    <name type="scientific">Nocardioides mangrovicus</name>
    <dbReference type="NCBI Taxonomy" id="2478913"/>
    <lineage>
        <taxon>Bacteria</taxon>
        <taxon>Bacillati</taxon>
        <taxon>Actinomycetota</taxon>
        <taxon>Actinomycetes</taxon>
        <taxon>Propionibacteriales</taxon>
        <taxon>Nocardioidaceae</taxon>
        <taxon>Nocardioides</taxon>
    </lineage>
</organism>
<dbReference type="Proteomes" id="UP000281708">
    <property type="component" value="Unassembled WGS sequence"/>
</dbReference>
<dbReference type="PANTHER" id="PTHR31462">
    <property type="entry name" value="ENDOSOMAL/LYSOSOMAL POTASSIUM CHANNEL TMEM175"/>
    <property type="match status" value="1"/>
</dbReference>
<keyword evidence="8 13" id="KW-1133">Transmembrane helix</keyword>
<evidence type="ECO:0000256" key="10">
    <source>
        <dbReference type="ARBA" id="ARBA00023136"/>
    </source>
</evidence>
<keyword evidence="11" id="KW-0407">Ion channel</keyword>
<evidence type="ECO:0000256" key="7">
    <source>
        <dbReference type="ARBA" id="ARBA00022958"/>
    </source>
</evidence>
<keyword evidence="7" id="KW-0630">Potassium</keyword>
<keyword evidence="4" id="KW-0633">Potassium transport</keyword>
<dbReference type="EMBL" id="RDBE01000006">
    <property type="protein sequence ID" value="RLV49479.1"/>
    <property type="molecule type" value="Genomic_DNA"/>
</dbReference>
<dbReference type="Pfam" id="PF06736">
    <property type="entry name" value="TMEM175"/>
    <property type="match status" value="1"/>
</dbReference>
<evidence type="ECO:0000256" key="4">
    <source>
        <dbReference type="ARBA" id="ARBA00022538"/>
    </source>
</evidence>
<dbReference type="GO" id="GO:0015252">
    <property type="term" value="F:proton channel activity"/>
    <property type="evidence" value="ECO:0007669"/>
    <property type="project" value="InterPro"/>
</dbReference>
<proteinExistence type="inferred from homology"/>
<keyword evidence="3" id="KW-0813">Transport</keyword>
<evidence type="ECO:0000256" key="12">
    <source>
        <dbReference type="ARBA" id="ARBA00034430"/>
    </source>
</evidence>
<feature type="transmembrane region" description="Helical" evidence="13">
    <location>
        <begin position="57"/>
        <end position="75"/>
    </location>
</feature>
<feature type="transmembrane region" description="Helical" evidence="13">
    <location>
        <begin position="187"/>
        <end position="207"/>
    </location>
</feature>
<dbReference type="InterPro" id="IPR010617">
    <property type="entry name" value="TMEM175-like"/>
</dbReference>
<keyword evidence="5 13" id="KW-0812">Transmembrane</keyword>
<dbReference type="GO" id="GO:0005267">
    <property type="term" value="F:potassium channel activity"/>
    <property type="evidence" value="ECO:0007669"/>
    <property type="project" value="UniProtKB-KW"/>
</dbReference>
<dbReference type="RefSeq" id="WP_121805244.1">
    <property type="nucleotide sequence ID" value="NZ_RDBE01000006.1"/>
</dbReference>
<protein>
    <submittedName>
        <fullName evidence="14">DUF1211 domain-containing protein</fullName>
    </submittedName>
</protein>
<dbReference type="PANTHER" id="PTHR31462:SF5">
    <property type="entry name" value="ENDOSOMAL_LYSOSOMAL PROTON CHANNEL TMEM175"/>
    <property type="match status" value="1"/>
</dbReference>
<evidence type="ECO:0000256" key="11">
    <source>
        <dbReference type="ARBA" id="ARBA00023303"/>
    </source>
</evidence>
<keyword evidence="15" id="KW-1185">Reference proteome</keyword>
<comment type="subcellular location">
    <subcellularLocation>
        <location evidence="1">Membrane</location>
        <topology evidence="1">Multi-pass membrane protein</topology>
    </subcellularLocation>
</comment>
<evidence type="ECO:0000313" key="15">
    <source>
        <dbReference type="Proteomes" id="UP000281708"/>
    </source>
</evidence>
<reference evidence="14 15" key="1">
    <citation type="submission" date="2018-10" db="EMBL/GenBank/DDBJ databases">
        <title>Marmoricola sp. 4Q3S-7 whole genome shotgun sequence.</title>
        <authorList>
            <person name="Li F."/>
        </authorList>
    </citation>
    <scope>NUCLEOTIDE SEQUENCE [LARGE SCALE GENOMIC DNA]</scope>
    <source>
        <strain evidence="14 15">4Q3S-7</strain>
    </source>
</reference>
<keyword evidence="6" id="KW-0631">Potassium channel</keyword>
<dbReference type="OrthoDB" id="7626281at2"/>
<evidence type="ECO:0000256" key="9">
    <source>
        <dbReference type="ARBA" id="ARBA00023065"/>
    </source>
</evidence>
<keyword evidence="10 13" id="KW-0472">Membrane</keyword>
<feature type="transmembrane region" description="Helical" evidence="13">
    <location>
        <begin position="96"/>
        <end position="116"/>
    </location>
</feature>
<accession>A0A3L8P4J2</accession>
<evidence type="ECO:0000256" key="13">
    <source>
        <dbReference type="SAM" id="Phobius"/>
    </source>
</evidence>
<evidence type="ECO:0000256" key="3">
    <source>
        <dbReference type="ARBA" id="ARBA00022448"/>
    </source>
</evidence>
<dbReference type="AlphaFoldDB" id="A0A3L8P4J2"/>